<reference evidence="4" key="2">
    <citation type="journal article" date="2018" name="Nat. Commun.">
        <title>Extreme sensitivity to ultraviolet light in the fungal pathogen causing white-nose syndrome of bats.</title>
        <authorList>
            <person name="Palmer J.M."/>
            <person name="Drees K.P."/>
            <person name="Foster J.T."/>
            <person name="Lindner D.L."/>
        </authorList>
    </citation>
    <scope>NUCLEOTIDE SEQUENCE [LARGE SCALE GENOMIC DNA]</scope>
    <source>
        <strain evidence="4">UAMH 10579</strain>
    </source>
</reference>
<name>A0A1B8GAZ4_9PEZI</name>
<dbReference type="InterPro" id="IPR001138">
    <property type="entry name" value="Zn2Cys6_DnaBD"/>
</dbReference>
<proteinExistence type="predicted"/>
<reference evidence="3 4" key="1">
    <citation type="submission" date="2016-03" db="EMBL/GenBank/DDBJ databases">
        <title>Comparative genomics of Pseudogymnoascus destructans, the fungus causing white-nose syndrome of bats.</title>
        <authorList>
            <person name="Palmer J.M."/>
            <person name="Drees K.P."/>
            <person name="Foster J.T."/>
            <person name="Lindner D.L."/>
        </authorList>
    </citation>
    <scope>NUCLEOTIDE SEQUENCE [LARGE SCALE GENOMIC DNA]</scope>
    <source>
        <strain evidence="3 4">UAMH 10579</strain>
    </source>
</reference>
<keyword evidence="1" id="KW-0539">Nucleus</keyword>
<dbReference type="RefSeq" id="XP_059319368.1">
    <property type="nucleotide sequence ID" value="XM_059463985.1"/>
</dbReference>
<dbReference type="AlphaFoldDB" id="A0A1B8GAZ4"/>
<dbReference type="InterPro" id="IPR036864">
    <property type="entry name" value="Zn2-C6_fun-type_DNA-bd_sf"/>
</dbReference>
<evidence type="ECO:0000313" key="4">
    <source>
        <dbReference type="Proteomes" id="UP000091956"/>
    </source>
</evidence>
<evidence type="ECO:0000256" key="1">
    <source>
        <dbReference type="ARBA" id="ARBA00023242"/>
    </source>
</evidence>
<keyword evidence="4" id="KW-1185">Reference proteome</keyword>
<dbReference type="CDD" id="cd00067">
    <property type="entry name" value="GAL4"/>
    <property type="match status" value="1"/>
</dbReference>
<dbReference type="SMART" id="SM00066">
    <property type="entry name" value="GAL4"/>
    <property type="match status" value="1"/>
</dbReference>
<dbReference type="GeneID" id="28842020"/>
<dbReference type="GO" id="GO:0000981">
    <property type="term" value="F:DNA-binding transcription factor activity, RNA polymerase II-specific"/>
    <property type="evidence" value="ECO:0007669"/>
    <property type="project" value="InterPro"/>
</dbReference>
<dbReference type="GO" id="GO:0008270">
    <property type="term" value="F:zinc ion binding"/>
    <property type="evidence" value="ECO:0007669"/>
    <property type="project" value="InterPro"/>
</dbReference>
<sequence length="472" mass="52869">MASTQNETRTRRSLGRSKGTCLSCRQRHIKCDESKPRCTKCVKNSRECTYGATDPSKDWRRNIVTFNASEPTEETGEGSSCKELNHSAAFSSGSRAMVPRNASPSFSLPAQLPILMGEGYSIRDVQALSHFVEFTGNDLIGSHFLKSLWTQGGIQLAFNNDFLMHAVLMTSSTQLQRLNPASYEEHRIESNKHLQASLRSFRGAISSPTYVTNNFEAVLATTFLFLMHSGSNPTFDPSQPGMDGFLQHACGLYDIVRYNPACVPRSPFAPLCTPMLLPDISPDSGPGYDLSLMIKTTNPHYANSDFGSYESIINSLTPILEIVESELPFGGASPDALVLYLVHWLSFLPSEFVILANSHQPKALVIMAHYYAALAFVLAKWHKGWWWLRERPVFMIEQTDAFLGEDWEVWMKWPISVLKMCEEENGHWGRAVAADRFDEVGVEEEMGVLLSADFHPCKLGDESWARKIASYR</sequence>
<dbReference type="PROSITE" id="PS00463">
    <property type="entry name" value="ZN2_CY6_FUNGAL_1"/>
    <property type="match status" value="1"/>
</dbReference>
<evidence type="ECO:0000313" key="3">
    <source>
        <dbReference type="EMBL" id="OBT93006.2"/>
    </source>
</evidence>
<feature type="domain" description="Zn(2)-C6 fungal-type" evidence="2">
    <location>
        <begin position="20"/>
        <end position="50"/>
    </location>
</feature>
<dbReference type="SUPFAM" id="SSF57701">
    <property type="entry name" value="Zn2/Cys6 DNA-binding domain"/>
    <property type="match status" value="1"/>
</dbReference>
<dbReference type="InterPro" id="IPR052400">
    <property type="entry name" value="Zn2-C6_fungal_TF"/>
</dbReference>
<dbReference type="Proteomes" id="UP000091956">
    <property type="component" value="Unassembled WGS sequence"/>
</dbReference>
<dbReference type="PANTHER" id="PTHR47657">
    <property type="entry name" value="STEROL REGULATORY ELEMENT-BINDING PROTEIN ECM22"/>
    <property type="match status" value="1"/>
</dbReference>
<protein>
    <recommendedName>
        <fullName evidence="2">Zn(2)-C6 fungal-type domain-containing protein</fullName>
    </recommendedName>
</protein>
<accession>A0A1B8GAZ4</accession>
<dbReference type="Gene3D" id="4.10.240.10">
    <property type="entry name" value="Zn(2)-C6 fungal-type DNA-binding domain"/>
    <property type="match status" value="1"/>
</dbReference>
<dbReference type="Pfam" id="PF00172">
    <property type="entry name" value="Zn_clus"/>
    <property type="match status" value="1"/>
</dbReference>
<dbReference type="PROSITE" id="PS50048">
    <property type="entry name" value="ZN2_CY6_FUNGAL_2"/>
    <property type="match status" value="1"/>
</dbReference>
<dbReference type="EMBL" id="KV460259">
    <property type="protein sequence ID" value="OBT93006.2"/>
    <property type="molecule type" value="Genomic_DNA"/>
</dbReference>
<evidence type="ECO:0000259" key="2">
    <source>
        <dbReference type="PROSITE" id="PS50048"/>
    </source>
</evidence>
<organism evidence="3 4">
    <name type="scientific">Pseudogymnoascus verrucosus</name>
    <dbReference type="NCBI Taxonomy" id="342668"/>
    <lineage>
        <taxon>Eukaryota</taxon>
        <taxon>Fungi</taxon>
        <taxon>Dikarya</taxon>
        <taxon>Ascomycota</taxon>
        <taxon>Pezizomycotina</taxon>
        <taxon>Leotiomycetes</taxon>
        <taxon>Thelebolales</taxon>
        <taxon>Thelebolaceae</taxon>
        <taxon>Pseudogymnoascus</taxon>
    </lineage>
</organism>
<gene>
    <name evidence="3" type="ORF">VE01_08634</name>
</gene>
<dbReference type="PANTHER" id="PTHR47657:SF7">
    <property type="entry name" value="STEROL REGULATORY ELEMENT-BINDING PROTEIN ECM22"/>
    <property type="match status" value="1"/>
</dbReference>